<dbReference type="AlphaFoldDB" id="A0AA39R3E3"/>
<proteinExistence type="predicted"/>
<organism evidence="1 2">
    <name type="scientific">Cladonia borealis</name>
    <dbReference type="NCBI Taxonomy" id="184061"/>
    <lineage>
        <taxon>Eukaryota</taxon>
        <taxon>Fungi</taxon>
        <taxon>Dikarya</taxon>
        <taxon>Ascomycota</taxon>
        <taxon>Pezizomycotina</taxon>
        <taxon>Lecanoromycetes</taxon>
        <taxon>OSLEUM clade</taxon>
        <taxon>Lecanoromycetidae</taxon>
        <taxon>Lecanorales</taxon>
        <taxon>Lecanorineae</taxon>
        <taxon>Cladoniaceae</taxon>
        <taxon>Cladonia</taxon>
    </lineage>
</organism>
<dbReference type="Proteomes" id="UP001166286">
    <property type="component" value="Unassembled WGS sequence"/>
</dbReference>
<dbReference type="InterPro" id="IPR050587">
    <property type="entry name" value="GNT1/Glycosyltrans_8"/>
</dbReference>
<comment type="caution">
    <text evidence="1">The sequence shown here is derived from an EMBL/GenBank/DDBJ whole genome shotgun (WGS) entry which is preliminary data.</text>
</comment>
<sequence>MDSLLSCVFLPLMASNGATNGDTPKCAWVTLLTRSSYLPGVITLAYSLSTHQSVYPLVVLVTPSLSASSVRALELESNNNPLLRVLPIEPLLPSNNQKTTLIASRFEDTWTKLRAFELTSYSACVFLDADITIYKNMDEIFSTRLPGDDWIAATHVCVCNLDHDSWAPANWNRENCAYTRLQHPSALERGFPVPPTSTPPDSYALLNGGVFLYHPSKALWRAMHHNFLTSSKLSSYQFPDQDFLASFFCHRWLSLPWKLNALKTMKQWHTNIWRDSEVRALHYIVDKPWEKRVANDGIAGHLGRDGETHKWWWDVWEDWRGRRSRDLTDLVDRFVAESLDDKADRKQCEENGRKGFPIPLPLTQ</sequence>
<dbReference type="GO" id="GO:0016757">
    <property type="term" value="F:glycosyltransferase activity"/>
    <property type="evidence" value="ECO:0007669"/>
    <property type="project" value="InterPro"/>
</dbReference>
<dbReference type="InterPro" id="IPR002495">
    <property type="entry name" value="Glyco_trans_8"/>
</dbReference>
<gene>
    <name evidence="1" type="ORF">JMJ35_004635</name>
</gene>
<dbReference type="InterPro" id="IPR029044">
    <property type="entry name" value="Nucleotide-diphossugar_trans"/>
</dbReference>
<dbReference type="SUPFAM" id="SSF53448">
    <property type="entry name" value="Nucleotide-diphospho-sugar transferases"/>
    <property type="match status" value="1"/>
</dbReference>
<evidence type="ECO:0000313" key="2">
    <source>
        <dbReference type="Proteomes" id="UP001166286"/>
    </source>
</evidence>
<dbReference type="Pfam" id="PF01501">
    <property type="entry name" value="Glyco_transf_8"/>
    <property type="match status" value="1"/>
</dbReference>
<dbReference type="Gene3D" id="3.90.550.10">
    <property type="entry name" value="Spore Coat Polysaccharide Biosynthesis Protein SpsA, Chain A"/>
    <property type="match status" value="1"/>
</dbReference>
<name>A0AA39R3E3_9LECA</name>
<accession>A0AA39R3E3</accession>
<evidence type="ECO:0000313" key="1">
    <source>
        <dbReference type="EMBL" id="KAK0512618.1"/>
    </source>
</evidence>
<keyword evidence="2" id="KW-1185">Reference proteome</keyword>
<dbReference type="CDD" id="cd02537">
    <property type="entry name" value="GT8_Glycogenin"/>
    <property type="match status" value="1"/>
</dbReference>
<reference evidence="1" key="1">
    <citation type="submission" date="2023-03" db="EMBL/GenBank/DDBJ databases">
        <title>Complete genome of Cladonia borealis.</title>
        <authorList>
            <person name="Park H."/>
        </authorList>
    </citation>
    <scope>NUCLEOTIDE SEQUENCE</scope>
    <source>
        <strain evidence="1">ANT050790</strain>
    </source>
</reference>
<dbReference type="PANTHER" id="PTHR11183">
    <property type="entry name" value="GLYCOGENIN SUBFAMILY MEMBER"/>
    <property type="match status" value="1"/>
</dbReference>
<dbReference type="EMBL" id="JAFEKC020000009">
    <property type="protein sequence ID" value="KAK0512618.1"/>
    <property type="molecule type" value="Genomic_DNA"/>
</dbReference>
<protein>
    <submittedName>
        <fullName evidence="1">Uncharacterized protein</fullName>
    </submittedName>
</protein>